<comment type="caution">
    <text evidence="2">The sequence shown here is derived from an EMBL/GenBank/DDBJ whole genome shotgun (WGS) entry which is preliminary data.</text>
</comment>
<protein>
    <recommendedName>
        <fullName evidence="3">ABC-2 type transporter domain-containing protein</fullName>
    </recommendedName>
</protein>
<dbReference type="AlphaFoldDB" id="A0A645FDL5"/>
<feature type="transmembrane region" description="Helical" evidence="1">
    <location>
        <begin position="178"/>
        <end position="198"/>
    </location>
</feature>
<dbReference type="EMBL" id="VSSQ01058824">
    <property type="protein sequence ID" value="MPN12471.1"/>
    <property type="molecule type" value="Genomic_DNA"/>
</dbReference>
<reference evidence="2" key="1">
    <citation type="submission" date="2019-08" db="EMBL/GenBank/DDBJ databases">
        <authorList>
            <person name="Kucharzyk K."/>
            <person name="Murdoch R.W."/>
            <person name="Higgins S."/>
            <person name="Loffler F."/>
        </authorList>
    </citation>
    <scope>NUCLEOTIDE SEQUENCE</scope>
</reference>
<sequence>MRSGKISALFKREVARYFSSTIYVMNTAFSYVMLLAAGVALLVKADAVAEYLHMPELTSAIAAVPFGLGWIVSMGVTTASAISMEGKSLWIIKSLPVSAREWLLSKLLVTLMLAVPSIFITSTLVVIGLRPGLMDAIWMYAVPLAFSVSFGVFGLWLNLRMPRLDWKNEAEVVKQGGSIMVCIFTGMGVGFGSAIIAGATGSPFVAPTVILFLALMAALLWNSLMKSGESRLLKLN</sequence>
<organism evidence="2">
    <name type="scientific">bioreactor metagenome</name>
    <dbReference type="NCBI Taxonomy" id="1076179"/>
    <lineage>
        <taxon>unclassified sequences</taxon>
        <taxon>metagenomes</taxon>
        <taxon>ecological metagenomes</taxon>
    </lineage>
</organism>
<feature type="transmembrane region" description="Helical" evidence="1">
    <location>
        <begin position="63"/>
        <end position="82"/>
    </location>
</feature>
<name>A0A645FDL5_9ZZZZ</name>
<keyword evidence="1" id="KW-0812">Transmembrane</keyword>
<keyword evidence="1" id="KW-0472">Membrane</keyword>
<evidence type="ECO:0008006" key="3">
    <source>
        <dbReference type="Google" id="ProtNLM"/>
    </source>
</evidence>
<proteinExistence type="predicted"/>
<feature type="transmembrane region" description="Helical" evidence="1">
    <location>
        <begin position="204"/>
        <end position="224"/>
    </location>
</feature>
<feature type="transmembrane region" description="Helical" evidence="1">
    <location>
        <begin position="137"/>
        <end position="157"/>
    </location>
</feature>
<accession>A0A645FDL5</accession>
<gene>
    <name evidence="2" type="ORF">SDC9_159789</name>
</gene>
<feature type="transmembrane region" description="Helical" evidence="1">
    <location>
        <begin position="103"/>
        <end position="125"/>
    </location>
</feature>
<keyword evidence="1" id="KW-1133">Transmembrane helix</keyword>
<evidence type="ECO:0000313" key="2">
    <source>
        <dbReference type="EMBL" id="MPN12471.1"/>
    </source>
</evidence>
<feature type="transmembrane region" description="Helical" evidence="1">
    <location>
        <begin position="21"/>
        <end position="43"/>
    </location>
</feature>
<evidence type="ECO:0000256" key="1">
    <source>
        <dbReference type="SAM" id="Phobius"/>
    </source>
</evidence>